<comment type="similarity">
    <text evidence="1">Belongs to the sulfatase family.</text>
</comment>
<dbReference type="PROSITE" id="PS00149">
    <property type="entry name" value="SULFATASE_2"/>
    <property type="match status" value="1"/>
</dbReference>
<dbReference type="InterPro" id="IPR024607">
    <property type="entry name" value="Sulfatase_CS"/>
</dbReference>
<dbReference type="SUPFAM" id="SSF53649">
    <property type="entry name" value="Alkaline phosphatase-like"/>
    <property type="match status" value="1"/>
</dbReference>
<accession>A0A2V4C654</accession>
<evidence type="ECO:0000256" key="1">
    <source>
        <dbReference type="ARBA" id="ARBA00008779"/>
    </source>
</evidence>
<dbReference type="InterPro" id="IPR017850">
    <property type="entry name" value="Alkaline_phosphatase_core_sf"/>
</dbReference>
<dbReference type="Pfam" id="PF00884">
    <property type="entry name" value="Sulfatase"/>
    <property type="match status" value="1"/>
</dbReference>
<keyword evidence="3" id="KW-0378">Hydrolase</keyword>
<evidence type="ECO:0000256" key="3">
    <source>
        <dbReference type="ARBA" id="ARBA00022801"/>
    </source>
</evidence>
<dbReference type="PANTHER" id="PTHR42693">
    <property type="entry name" value="ARYLSULFATASE FAMILY MEMBER"/>
    <property type="match status" value="1"/>
</dbReference>
<evidence type="ECO:0000313" key="7">
    <source>
        <dbReference type="EMBL" id="PXY46152.1"/>
    </source>
</evidence>
<keyword evidence="8" id="KW-1185">Reference proteome</keyword>
<evidence type="ECO:0000256" key="4">
    <source>
        <dbReference type="ARBA" id="ARBA00022837"/>
    </source>
</evidence>
<dbReference type="PROSITE" id="PS00523">
    <property type="entry name" value="SULFATASE_1"/>
    <property type="match status" value="1"/>
</dbReference>
<dbReference type="RefSeq" id="WP_110345163.1">
    <property type="nucleotide sequence ID" value="NZ_QJHL01000001.1"/>
</dbReference>
<dbReference type="Proteomes" id="UP000247681">
    <property type="component" value="Unassembled WGS sequence"/>
</dbReference>
<evidence type="ECO:0000256" key="2">
    <source>
        <dbReference type="ARBA" id="ARBA00022723"/>
    </source>
</evidence>
<dbReference type="GO" id="GO:0046872">
    <property type="term" value="F:metal ion binding"/>
    <property type="evidence" value="ECO:0007669"/>
    <property type="project" value="UniProtKB-KW"/>
</dbReference>
<keyword evidence="2" id="KW-0479">Metal-binding</keyword>
<name>A0A2V4C654_9FLAO</name>
<sequence>MKNLKNTSIIKVTFLLVFQLGLNSVSAQTQPDPKYKGVIGKTLAESKEYWPEPVKAPKGAPNIIWILLDDVGFGASSVFGGLVNTPTFDDLANNGLRFTNFHTTGVCAPTRAALLTGRNHHTAHMGLFPHKFMRAGFPGYDAKIPSSKGTAAEVLRENGYSTYAIGKWHLTPDEETTDLGPFDRWPLGKGFDHFFGFLGGATDQYKPDLVEDNKAVKPDGRHLNTQLADKAISYLQYQQKTAPAKPFFLYLTPGATHSPHQVDKEWIDKYKGKFDKGWDWYRETVFANQKKLGIIPQDAKLPKRNERVKEWDKLSAEEKRINARFFEGYAGFFEQTDYEIGRIVDYLKKTNQFDNTIILLVIGDNGASKEGSYNGSVNNEFGGNTATNEAEQIAELSKNFDKIGTKDAYTNYPAGWAQAANTPFKFWKADAHAEGGTRNPLIVSYPNGIKSNTGIRNQYGHVIDLLPTTLELTGINKIPESIRGIKQDSLQGKSLASAIYNVNAPSVHQTQYYFLFGEGAIYQDGWKASFAYRPDFIDLFTDFNTKNKPVVNNAGKEVWELYNLDKDFNEINDLAKKNPEKLKELVQLFDQQAKENNVYPLINWSDVQDKFKTFLKQNRPQQPQPNDTSKN</sequence>
<feature type="signal peptide" evidence="5">
    <location>
        <begin position="1"/>
        <end position="27"/>
    </location>
</feature>
<keyword evidence="4" id="KW-0106">Calcium</keyword>
<evidence type="ECO:0000256" key="5">
    <source>
        <dbReference type="SAM" id="SignalP"/>
    </source>
</evidence>
<feature type="domain" description="Sulfatase N-terminal" evidence="6">
    <location>
        <begin position="61"/>
        <end position="475"/>
    </location>
</feature>
<dbReference type="OrthoDB" id="9803751at2"/>
<evidence type="ECO:0000313" key="8">
    <source>
        <dbReference type="Proteomes" id="UP000247681"/>
    </source>
</evidence>
<dbReference type="GO" id="GO:0016787">
    <property type="term" value="F:hydrolase activity"/>
    <property type="evidence" value="ECO:0007669"/>
    <property type="project" value="UniProtKB-KW"/>
</dbReference>
<reference evidence="7 8" key="1">
    <citation type="submission" date="2018-05" db="EMBL/GenBank/DDBJ databases">
        <title>Flavobacterium sp. strain IMCC34758, incomplete genome.</title>
        <authorList>
            <person name="Joung Y."/>
        </authorList>
    </citation>
    <scope>NUCLEOTIDE SEQUENCE [LARGE SCALE GENOMIC DNA]</scope>
    <source>
        <strain evidence="7 8">IMCC34758</strain>
    </source>
</reference>
<evidence type="ECO:0000259" key="6">
    <source>
        <dbReference type="Pfam" id="PF00884"/>
    </source>
</evidence>
<dbReference type="InterPro" id="IPR050738">
    <property type="entry name" value="Sulfatase"/>
</dbReference>
<dbReference type="AlphaFoldDB" id="A0A2V4C654"/>
<dbReference type="InterPro" id="IPR000917">
    <property type="entry name" value="Sulfatase_N"/>
</dbReference>
<gene>
    <name evidence="7" type="ORF">DMB68_02905</name>
</gene>
<feature type="chain" id="PRO_5016130223" evidence="5">
    <location>
        <begin position="28"/>
        <end position="631"/>
    </location>
</feature>
<dbReference type="PANTHER" id="PTHR42693:SF43">
    <property type="entry name" value="BLL2667 PROTEIN"/>
    <property type="match status" value="1"/>
</dbReference>
<organism evidence="7 8">
    <name type="scientific">Flavobacterium hydrophilum</name>
    <dbReference type="NCBI Taxonomy" id="2211445"/>
    <lineage>
        <taxon>Bacteria</taxon>
        <taxon>Pseudomonadati</taxon>
        <taxon>Bacteroidota</taxon>
        <taxon>Flavobacteriia</taxon>
        <taxon>Flavobacteriales</taxon>
        <taxon>Flavobacteriaceae</taxon>
        <taxon>Flavobacterium</taxon>
    </lineage>
</organism>
<comment type="caution">
    <text evidence="7">The sequence shown here is derived from an EMBL/GenBank/DDBJ whole genome shotgun (WGS) entry which is preliminary data.</text>
</comment>
<dbReference type="Gene3D" id="3.40.720.10">
    <property type="entry name" value="Alkaline Phosphatase, subunit A"/>
    <property type="match status" value="1"/>
</dbReference>
<dbReference type="Gene3D" id="3.30.1120.10">
    <property type="match status" value="1"/>
</dbReference>
<proteinExistence type="inferred from homology"/>
<keyword evidence="5" id="KW-0732">Signal</keyword>
<protein>
    <submittedName>
        <fullName evidence="7">Sulfatase</fullName>
    </submittedName>
</protein>
<dbReference type="CDD" id="cd16025">
    <property type="entry name" value="PAS_like"/>
    <property type="match status" value="1"/>
</dbReference>
<dbReference type="EMBL" id="QJHL01000001">
    <property type="protein sequence ID" value="PXY46152.1"/>
    <property type="molecule type" value="Genomic_DNA"/>
</dbReference>